<evidence type="ECO:0000313" key="1">
    <source>
        <dbReference type="EMBL" id="BAJ94897.1"/>
    </source>
</evidence>
<protein>
    <submittedName>
        <fullName evidence="1">Predicted protein</fullName>
    </submittedName>
</protein>
<reference evidence="1" key="1">
    <citation type="journal article" date="2011" name="Plant Physiol.">
        <title>Comprehensive sequence analysis of 24,783 barley full-length cDNAs derived from 12 clone libraries.</title>
        <authorList>
            <person name="Matsumoto T."/>
            <person name="Tanaka T."/>
            <person name="Sakai H."/>
            <person name="Amano N."/>
            <person name="Kanamori H."/>
            <person name="Kurita K."/>
            <person name="Kikuta A."/>
            <person name="Kamiya K."/>
            <person name="Yamamoto M."/>
            <person name="Ikawa H."/>
            <person name="Fujii N."/>
            <person name="Hori K."/>
            <person name="Itoh T."/>
            <person name="Sato K."/>
        </authorList>
    </citation>
    <scope>NUCLEOTIDE SEQUENCE</scope>
    <source>
        <tissue evidence="1">Shoot and root</tissue>
    </source>
</reference>
<proteinExistence type="evidence at transcript level"/>
<dbReference type="AlphaFoldDB" id="F2DIH6"/>
<organism evidence="1">
    <name type="scientific">Hordeum vulgare subsp. vulgare</name>
    <name type="common">Domesticated barley</name>
    <dbReference type="NCBI Taxonomy" id="112509"/>
    <lineage>
        <taxon>Eukaryota</taxon>
        <taxon>Viridiplantae</taxon>
        <taxon>Streptophyta</taxon>
        <taxon>Embryophyta</taxon>
        <taxon>Tracheophyta</taxon>
        <taxon>Spermatophyta</taxon>
        <taxon>Magnoliopsida</taxon>
        <taxon>Liliopsida</taxon>
        <taxon>Poales</taxon>
        <taxon>Poaceae</taxon>
        <taxon>BOP clade</taxon>
        <taxon>Pooideae</taxon>
        <taxon>Triticodae</taxon>
        <taxon>Triticeae</taxon>
        <taxon>Hordeinae</taxon>
        <taxon>Hordeum</taxon>
    </lineage>
</organism>
<accession>F2DIH6</accession>
<dbReference type="EMBL" id="AK363694">
    <property type="protein sequence ID" value="BAJ94897.1"/>
    <property type="molecule type" value="mRNA"/>
</dbReference>
<sequence length="80" mass="9053">MFSTFEQILGSWTRFGLTHQGNIDPTLTSQLFPILSKVTCWMWGHEHRFAVYKGNSFGINRSILLGNSAIPVNEHNPYAA</sequence>
<name>F2DIH6_HORVV</name>